<dbReference type="AlphaFoldDB" id="A0A098VTV4"/>
<dbReference type="PANTHER" id="PTHR42907:SF1">
    <property type="entry name" value="FMN-LINKED OXIDOREDUCTASES SUPERFAMILY PROTEIN"/>
    <property type="match status" value="1"/>
</dbReference>
<dbReference type="GO" id="GO:0050660">
    <property type="term" value="F:flavin adenine dinucleotide binding"/>
    <property type="evidence" value="ECO:0007669"/>
    <property type="project" value="InterPro"/>
</dbReference>
<dbReference type="Pfam" id="PF01207">
    <property type="entry name" value="Dus"/>
    <property type="match status" value="1"/>
</dbReference>
<sequence>MNRILAAPMVAVSTANARRLVRLVHEMPVLYTEMLVDKSFLGKWDAKTVVQIASNSAPDFLDACKRLYNDFGYASFNLNCGCPSTKIACSASSGAALMLNPELVSKIIMNAADSLPMCSFSLKCRTGIDYNDSFEFFKAFIAKIGPSDKISIDVHARKAWLQGLSPKQNRTIPPINYDFVYKIASVFPCTSFSINGDIKCVSEIEHHLQSFSGNIMIGRSLYDNPMILYALSLSLDKTPDQLKYQLINEKRVAVVKEYCRRKHLGTKPLEKFQFIGSIDGHILWHPS</sequence>
<name>A0A098VTV4_9MICR</name>
<comment type="caution">
    <text evidence="12">The sequence shown here is derived from an EMBL/GenBank/DDBJ whole genome shotgun (WGS) entry which is preliminary data.</text>
</comment>
<evidence type="ECO:0000256" key="8">
    <source>
        <dbReference type="PIRNR" id="PIRNR006621"/>
    </source>
</evidence>
<evidence type="ECO:0000256" key="3">
    <source>
        <dbReference type="ARBA" id="ARBA00022643"/>
    </source>
</evidence>
<evidence type="ECO:0000256" key="7">
    <source>
        <dbReference type="ARBA" id="ARBA00023002"/>
    </source>
</evidence>
<dbReference type="SUPFAM" id="SSF51395">
    <property type="entry name" value="FMN-linked oxidoreductases"/>
    <property type="match status" value="1"/>
</dbReference>
<feature type="binding site" evidence="10">
    <location>
        <position position="51"/>
    </location>
    <ligand>
        <name>FMN</name>
        <dbReference type="ChEBI" id="CHEBI:58210"/>
    </ligand>
</feature>
<evidence type="ECO:0000313" key="12">
    <source>
        <dbReference type="EMBL" id="KGG52367.1"/>
    </source>
</evidence>
<dbReference type="InterPro" id="IPR013785">
    <property type="entry name" value="Aldolase_TIM"/>
</dbReference>
<dbReference type="GeneID" id="25258745"/>
<keyword evidence="2 8" id="KW-0285">Flavoprotein</keyword>
<dbReference type="Gene3D" id="3.20.20.70">
    <property type="entry name" value="Aldolase class I"/>
    <property type="match status" value="1"/>
</dbReference>
<reference evidence="12 13" key="1">
    <citation type="submission" date="2014-04" db="EMBL/GenBank/DDBJ databases">
        <title>A new species of microsporidia sheds light on the evolution of extreme parasitism.</title>
        <authorList>
            <person name="Haag K.L."/>
            <person name="James T.Y."/>
            <person name="Larsson R."/>
            <person name="Schaer T.M."/>
            <person name="Refardt D."/>
            <person name="Pombert J.-F."/>
            <person name="Ebert D."/>
        </authorList>
    </citation>
    <scope>NUCLEOTIDE SEQUENCE [LARGE SCALE GENOMIC DNA]</scope>
    <source>
        <strain evidence="12 13">UGP3</strain>
        <tissue evidence="12">Spores</tissue>
    </source>
</reference>
<dbReference type="VEuPathDB" id="MicrosporidiaDB:DI09_180p20"/>
<feature type="binding site" evidence="10">
    <location>
        <position position="123"/>
    </location>
    <ligand>
        <name>FMN</name>
        <dbReference type="ChEBI" id="CHEBI:58210"/>
    </ligand>
</feature>
<keyword evidence="6" id="KW-0694">RNA-binding</keyword>
<keyword evidence="1" id="KW-0820">tRNA-binding</keyword>
<evidence type="ECO:0000313" key="13">
    <source>
        <dbReference type="Proteomes" id="UP000029725"/>
    </source>
</evidence>
<evidence type="ECO:0000256" key="4">
    <source>
        <dbReference type="ARBA" id="ARBA00022694"/>
    </source>
</evidence>
<keyword evidence="5" id="KW-0521">NADP</keyword>
<feature type="active site" description="Proton donor" evidence="9">
    <location>
        <position position="82"/>
    </location>
</feature>
<dbReference type="InterPro" id="IPR001269">
    <property type="entry name" value="DUS_fam"/>
</dbReference>
<protein>
    <recommendedName>
        <fullName evidence="8">tRNA-dihydrouridine synthase</fullName>
        <ecNumber evidence="8">1.3.1.-</ecNumber>
    </recommendedName>
</protein>
<keyword evidence="4 8" id="KW-0819">tRNA processing</keyword>
<dbReference type="InterPro" id="IPR004653">
    <property type="entry name" value="DusA"/>
</dbReference>
<comment type="similarity">
    <text evidence="8">Belongs to the dus family.</text>
</comment>
<evidence type="ECO:0000256" key="10">
    <source>
        <dbReference type="PIRSR" id="PIRSR006621-2"/>
    </source>
</evidence>
<proteinExistence type="inferred from homology"/>
<dbReference type="RefSeq" id="XP_013238803.1">
    <property type="nucleotide sequence ID" value="XM_013383349.1"/>
</dbReference>
<dbReference type="EC" id="1.3.1.-" evidence="8"/>
<dbReference type="HOGENOM" id="CLU_013299_2_1_1"/>
<dbReference type="EMBL" id="JMKJ01000089">
    <property type="protein sequence ID" value="KGG52367.1"/>
    <property type="molecule type" value="Genomic_DNA"/>
</dbReference>
<evidence type="ECO:0000259" key="11">
    <source>
        <dbReference type="Pfam" id="PF01207"/>
    </source>
</evidence>
<evidence type="ECO:0000256" key="5">
    <source>
        <dbReference type="ARBA" id="ARBA00022857"/>
    </source>
</evidence>
<keyword evidence="3 8" id="KW-0288">FMN</keyword>
<dbReference type="GO" id="GO:0000049">
    <property type="term" value="F:tRNA binding"/>
    <property type="evidence" value="ECO:0007669"/>
    <property type="project" value="UniProtKB-KW"/>
</dbReference>
<evidence type="ECO:0000256" key="2">
    <source>
        <dbReference type="ARBA" id="ARBA00022630"/>
    </source>
</evidence>
<evidence type="ECO:0000256" key="9">
    <source>
        <dbReference type="PIRSR" id="PIRSR006621-1"/>
    </source>
</evidence>
<dbReference type="PANTHER" id="PTHR42907">
    <property type="entry name" value="FMN-LINKED OXIDOREDUCTASES SUPERFAMILY PROTEIN"/>
    <property type="match status" value="1"/>
</dbReference>
<dbReference type="GO" id="GO:0017150">
    <property type="term" value="F:tRNA dihydrouridine synthase activity"/>
    <property type="evidence" value="ECO:0007669"/>
    <property type="project" value="InterPro"/>
</dbReference>
<dbReference type="InterPro" id="IPR035587">
    <property type="entry name" value="DUS-like_FMN-bd"/>
</dbReference>
<dbReference type="CDD" id="cd02801">
    <property type="entry name" value="DUS_like_FMN"/>
    <property type="match status" value="1"/>
</dbReference>
<feature type="binding site" evidence="10">
    <location>
        <begin position="8"/>
        <end position="10"/>
    </location>
    <ligand>
        <name>FMN</name>
        <dbReference type="ChEBI" id="CHEBI:58210"/>
    </ligand>
</feature>
<feature type="binding site" evidence="10">
    <location>
        <position position="155"/>
    </location>
    <ligand>
        <name>FMN</name>
        <dbReference type="ChEBI" id="CHEBI:58210"/>
    </ligand>
</feature>
<comment type="cofactor">
    <cofactor evidence="8 10">
        <name>FMN</name>
        <dbReference type="ChEBI" id="CHEBI:58210"/>
    </cofactor>
</comment>
<comment type="function">
    <text evidence="8">Catalyzes the synthesis of dihydrouridine, a modified base found in the D-loop of most tRNAs.</text>
</comment>
<evidence type="ECO:0000256" key="1">
    <source>
        <dbReference type="ARBA" id="ARBA00022555"/>
    </source>
</evidence>
<keyword evidence="7 8" id="KW-0560">Oxidoreductase</keyword>
<evidence type="ECO:0000256" key="6">
    <source>
        <dbReference type="ARBA" id="ARBA00022884"/>
    </source>
</evidence>
<dbReference type="OrthoDB" id="10262250at2759"/>
<dbReference type="Proteomes" id="UP000029725">
    <property type="component" value="Unassembled WGS sequence"/>
</dbReference>
<gene>
    <name evidence="12" type="ORF">DI09_180p20</name>
</gene>
<dbReference type="PIRSF" id="PIRSF006621">
    <property type="entry name" value="Dus"/>
    <property type="match status" value="1"/>
</dbReference>
<accession>A0A098VTV4</accession>
<keyword evidence="10" id="KW-0547">Nucleotide-binding</keyword>
<keyword evidence="13" id="KW-1185">Reference proteome</keyword>
<organism evidence="12 13">
    <name type="scientific">Mitosporidium daphniae</name>
    <dbReference type="NCBI Taxonomy" id="1485682"/>
    <lineage>
        <taxon>Eukaryota</taxon>
        <taxon>Fungi</taxon>
        <taxon>Fungi incertae sedis</taxon>
        <taxon>Microsporidia</taxon>
        <taxon>Mitosporidium</taxon>
    </lineage>
</organism>
<feature type="binding site" evidence="10">
    <location>
        <begin position="218"/>
        <end position="219"/>
    </location>
    <ligand>
        <name>FMN</name>
        <dbReference type="ChEBI" id="CHEBI:58210"/>
    </ligand>
</feature>
<feature type="domain" description="DUS-like FMN-binding" evidence="11">
    <location>
        <begin position="6"/>
        <end position="258"/>
    </location>
</feature>